<gene>
    <name evidence="1" type="ORF">SAMN05444277_106197</name>
</gene>
<accession>A0A1I5WHJ4</accession>
<dbReference type="Proteomes" id="UP000199031">
    <property type="component" value="Unassembled WGS sequence"/>
</dbReference>
<keyword evidence="2" id="KW-1185">Reference proteome</keyword>
<sequence length="85" mass="9637">MHFRTFMNGVLVGILLGVLFAPESGEETRKKISRRAQGIKDSYDEFAGEVSETYGKVKTRANDLVNRAKDKYNEIKGESESMYEV</sequence>
<dbReference type="EMBL" id="FOXQ01000006">
    <property type="protein sequence ID" value="SFQ19262.1"/>
    <property type="molecule type" value="Genomic_DNA"/>
</dbReference>
<evidence type="ECO:0000313" key="2">
    <source>
        <dbReference type="Proteomes" id="UP000199031"/>
    </source>
</evidence>
<protein>
    <submittedName>
        <fullName evidence="1">Gas vesicle protein</fullName>
    </submittedName>
</protein>
<dbReference type="InterPro" id="IPR024623">
    <property type="entry name" value="YtxH"/>
</dbReference>
<dbReference type="STRING" id="1465490.SAMN05444277_106197"/>
<name>A0A1I5WHJ4_9BACT</name>
<dbReference type="AlphaFoldDB" id="A0A1I5WHJ4"/>
<evidence type="ECO:0000313" key="1">
    <source>
        <dbReference type="EMBL" id="SFQ19262.1"/>
    </source>
</evidence>
<reference evidence="1 2" key="1">
    <citation type="submission" date="2016-10" db="EMBL/GenBank/DDBJ databases">
        <authorList>
            <person name="de Groot N.N."/>
        </authorList>
    </citation>
    <scope>NUCLEOTIDE SEQUENCE [LARGE SCALE GENOMIC DNA]</scope>
    <source>
        <strain evidence="1 2">DSM 28286</strain>
    </source>
</reference>
<organism evidence="1 2">
    <name type="scientific">Parafilimonas terrae</name>
    <dbReference type="NCBI Taxonomy" id="1465490"/>
    <lineage>
        <taxon>Bacteria</taxon>
        <taxon>Pseudomonadati</taxon>
        <taxon>Bacteroidota</taxon>
        <taxon>Chitinophagia</taxon>
        <taxon>Chitinophagales</taxon>
        <taxon>Chitinophagaceae</taxon>
        <taxon>Parafilimonas</taxon>
    </lineage>
</organism>
<proteinExistence type="predicted"/>
<dbReference type="Pfam" id="PF12732">
    <property type="entry name" value="YtxH"/>
    <property type="match status" value="1"/>
</dbReference>
<dbReference type="OrthoDB" id="680034at2"/>
<dbReference type="RefSeq" id="WP_143075835.1">
    <property type="nucleotide sequence ID" value="NZ_FOXQ01000006.1"/>
</dbReference>